<feature type="chain" id="PRO_5019287152" description="Pollen-specific protein-like" evidence="2">
    <location>
        <begin position="21"/>
        <end position="459"/>
    </location>
</feature>
<feature type="transmembrane region" description="Helical" evidence="1">
    <location>
        <begin position="169"/>
        <end position="190"/>
    </location>
</feature>
<accession>A0A426X944</accession>
<feature type="transmembrane region" description="Helical" evidence="1">
    <location>
        <begin position="197"/>
        <end position="221"/>
    </location>
</feature>
<dbReference type="Pfam" id="PF01190">
    <property type="entry name" value="Pollen_Ole_e_1"/>
    <property type="match status" value="1"/>
</dbReference>
<keyword evidence="1" id="KW-0472">Membrane</keyword>
<organism evidence="3 4">
    <name type="scientific">Ensete ventricosum</name>
    <name type="common">Abyssinian banana</name>
    <name type="synonym">Musa ensete</name>
    <dbReference type="NCBI Taxonomy" id="4639"/>
    <lineage>
        <taxon>Eukaryota</taxon>
        <taxon>Viridiplantae</taxon>
        <taxon>Streptophyta</taxon>
        <taxon>Embryophyta</taxon>
        <taxon>Tracheophyta</taxon>
        <taxon>Spermatophyta</taxon>
        <taxon>Magnoliopsida</taxon>
        <taxon>Liliopsida</taxon>
        <taxon>Zingiberales</taxon>
        <taxon>Musaceae</taxon>
        <taxon>Ensete</taxon>
    </lineage>
</organism>
<evidence type="ECO:0000256" key="2">
    <source>
        <dbReference type="SAM" id="SignalP"/>
    </source>
</evidence>
<gene>
    <name evidence="3" type="ORF">B296_00047208</name>
</gene>
<keyword evidence="2" id="KW-0732">Signal</keyword>
<dbReference type="EMBL" id="AMZH03024198">
    <property type="protein sequence ID" value="RRT35996.1"/>
    <property type="molecule type" value="Genomic_DNA"/>
</dbReference>
<dbReference type="PANTHER" id="PTHR46995">
    <property type="entry name" value="OS09G0508200 PROTEIN"/>
    <property type="match status" value="1"/>
</dbReference>
<reference evidence="3 4" key="1">
    <citation type="journal article" date="2014" name="Agronomy (Basel)">
        <title>A Draft Genome Sequence for Ensete ventricosum, the Drought-Tolerant Tree Against Hunger.</title>
        <authorList>
            <person name="Harrison J."/>
            <person name="Moore K.A."/>
            <person name="Paszkiewicz K."/>
            <person name="Jones T."/>
            <person name="Grant M."/>
            <person name="Ambacheew D."/>
            <person name="Muzemil S."/>
            <person name="Studholme D.J."/>
        </authorList>
    </citation>
    <scope>NUCLEOTIDE SEQUENCE [LARGE SCALE GENOMIC DNA]</scope>
</reference>
<protein>
    <recommendedName>
        <fullName evidence="5">Pollen-specific protein-like</fullName>
    </recommendedName>
</protein>
<keyword evidence="1" id="KW-0812">Transmembrane</keyword>
<evidence type="ECO:0000256" key="1">
    <source>
        <dbReference type="SAM" id="Phobius"/>
    </source>
</evidence>
<evidence type="ECO:0000313" key="4">
    <source>
        <dbReference type="Proteomes" id="UP000287651"/>
    </source>
</evidence>
<evidence type="ECO:0008006" key="5">
    <source>
        <dbReference type="Google" id="ProtNLM"/>
    </source>
</evidence>
<feature type="signal peptide" evidence="2">
    <location>
        <begin position="1"/>
        <end position="20"/>
    </location>
</feature>
<sequence>MNPTTIFAAVFALLFTRSLCLEADPKPISNVTVMGTVFCDACASSNFSQHSYFLEGEGNGNLKLLMPCFASLHALLLRLFGLLPGVKVRVQCVLRVNATSAGEMRVAVDRTTDRFGVYNLDILPVDGFECREGRGVDTFCQASLVESPSSLCDVPGLSSSTEHVALCELFALLLSTIWVPVAVWAAFAICTTAVLPMAICAASTVLPMAICASSAVLPMAIGASSTVLSLPLSPSSTEPTGAAAPALVPFAAASVFPALPPFRSISTGVHATLTASSPTLPIPTLSSLYSYAALVFATAFSSFTSSIIPLPTLPSLCPHSTCSYTTSTVASIIPLPSLYSHATCSYPTSTATSIIPFPVPTLPSLSSHSTCSNTATSAASIDPFPVPAFPSLYSNSTYGYATSTTSSTLTTYPSIFSFPISSIPTYYSISWGTIPASISLRNPRTRASLHPPSSCSKQP</sequence>
<keyword evidence="1" id="KW-1133">Transmembrane helix</keyword>
<dbReference type="AlphaFoldDB" id="A0A426X944"/>
<proteinExistence type="predicted"/>
<name>A0A426X944_ENSVE</name>
<dbReference type="Proteomes" id="UP000287651">
    <property type="component" value="Unassembled WGS sequence"/>
</dbReference>
<dbReference type="PANTHER" id="PTHR46995:SF6">
    <property type="entry name" value="POLLEN OLE E 1 ALLERGEN AND EXTENSIN FAMILY PROTEIN"/>
    <property type="match status" value="1"/>
</dbReference>
<evidence type="ECO:0000313" key="3">
    <source>
        <dbReference type="EMBL" id="RRT35996.1"/>
    </source>
</evidence>
<comment type="caution">
    <text evidence="3">The sequence shown here is derived from an EMBL/GenBank/DDBJ whole genome shotgun (WGS) entry which is preliminary data.</text>
</comment>